<dbReference type="AlphaFoldDB" id="A0A8H6AA49"/>
<evidence type="ECO:0000313" key="3">
    <source>
        <dbReference type="Proteomes" id="UP000541154"/>
    </source>
</evidence>
<name>A0A8H6AA49_PETAA</name>
<sequence>MAKRMKLTSKPASTDPRRQGSFMEVLELQRECAYVRMATICAFCGGSPSGFPPVPPTASTARRVPFEGSISTGMPFSTASWVGKGRAGRHAGFESARRGASASFRIDDDVI</sequence>
<evidence type="ECO:0000256" key="1">
    <source>
        <dbReference type="SAM" id="MobiDB-lite"/>
    </source>
</evidence>
<feature type="region of interest" description="Disordered" evidence="1">
    <location>
        <begin position="92"/>
        <end position="111"/>
    </location>
</feature>
<comment type="caution">
    <text evidence="2">The sequence shown here is derived from an EMBL/GenBank/DDBJ whole genome shotgun (WGS) entry which is preliminary data.</text>
</comment>
<proteinExistence type="predicted"/>
<accession>A0A8H6AA49</accession>
<protein>
    <submittedName>
        <fullName evidence="2">Uncharacterized protein</fullName>
    </submittedName>
</protein>
<gene>
    <name evidence="2" type="ORF">ETB97_010331</name>
</gene>
<evidence type="ECO:0000313" key="2">
    <source>
        <dbReference type="EMBL" id="KAF5863331.1"/>
    </source>
</evidence>
<organism evidence="2 3">
    <name type="scientific">Petromyces alliaceus</name>
    <name type="common">Aspergillus alliaceus</name>
    <dbReference type="NCBI Taxonomy" id="209559"/>
    <lineage>
        <taxon>Eukaryota</taxon>
        <taxon>Fungi</taxon>
        <taxon>Dikarya</taxon>
        <taxon>Ascomycota</taxon>
        <taxon>Pezizomycotina</taxon>
        <taxon>Eurotiomycetes</taxon>
        <taxon>Eurotiomycetidae</taxon>
        <taxon>Eurotiales</taxon>
        <taxon>Aspergillaceae</taxon>
        <taxon>Aspergillus</taxon>
        <taxon>Aspergillus subgen. Circumdati</taxon>
    </lineage>
</organism>
<dbReference type="Proteomes" id="UP000541154">
    <property type="component" value="Unassembled WGS sequence"/>
</dbReference>
<reference evidence="2 3" key="1">
    <citation type="submission" date="2019-04" db="EMBL/GenBank/DDBJ databases">
        <title>Aspergillus burnettii sp. nov., novel species from soil in southeast Queensland.</title>
        <authorList>
            <person name="Gilchrist C.L.M."/>
            <person name="Pitt J.I."/>
            <person name="Lange L."/>
            <person name="Lacey H.J."/>
            <person name="Vuong D."/>
            <person name="Midgley D.J."/>
            <person name="Greenfield P."/>
            <person name="Bradbury M."/>
            <person name="Lacey E."/>
            <person name="Busk P.K."/>
            <person name="Pilgaard B."/>
            <person name="Chooi Y.H."/>
            <person name="Piggott A.M."/>
        </authorList>
    </citation>
    <scope>NUCLEOTIDE SEQUENCE [LARGE SCALE GENOMIC DNA]</scope>
    <source>
        <strain evidence="2 3">FRR 5400</strain>
    </source>
</reference>
<keyword evidence="3" id="KW-1185">Reference proteome</keyword>
<dbReference type="EMBL" id="SPNV01000054">
    <property type="protein sequence ID" value="KAF5863331.1"/>
    <property type="molecule type" value="Genomic_DNA"/>
</dbReference>